<proteinExistence type="inferred from homology"/>
<dbReference type="Gene3D" id="3.40.630.10">
    <property type="entry name" value="Zn peptidases"/>
    <property type="match status" value="1"/>
</dbReference>
<feature type="domain" description="PA" evidence="3">
    <location>
        <begin position="156"/>
        <end position="238"/>
    </location>
</feature>
<reference evidence="6 7" key="1">
    <citation type="submission" date="2019-04" db="EMBL/GenBank/DDBJ databases">
        <title>Aspergillus burnettii sp. nov., novel species from soil in southeast Queensland.</title>
        <authorList>
            <person name="Gilchrist C.L.M."/>
            <person name="Pitt J.I."/>
            <person name="Lange L."/>
            <person name="Lacey H.J."/>
            <person name="Vuong D."/>
            <person name="Midgley D.J."/>
            <person name="Greenfield P."/>
            <person name="Bradbury M."/>
            <person name="Lacey E."/>
            <person name="Busk P.K."/>
            <person name="Pilgaard B."/>
            <person name="Chooi Y.H."/>
            <person name="Piggott A.M."/>
        </authorList>
    </citation>
    <scope>NUCLEOTIDE SEQUENCE [LARGE SCALE GENOMIC DNA]</scope>
    <source>
        <strain evidence="6 7">FRR 5400</strain>
    </source>
</reference>
<dbReference type="InterPro" id="IPR039373">
    <property type="entry name" value="Peptidase_M28B"/>
</dbReference>
<organism evidence="6 7">
    <name type="scientific">Petromyces alliaceus</name>
    <name type="common">Aspergillus alliaceus</name>
    <dbReference type="NCBI Taxonomy" id="209559"/>
    <lineage>
        <taxon>Eukaryota</taxon>
        <taxon>Fungi</taxon>
        <taxon>Dikarya</taxon>
        <taxon>Ascomycota</taxon>
        <taxon>Pezizomycotina</taxon>
        <taxon>Eurotiomycetes</taxon>
        <taxon>Eurotiomycetidae</taxon>
        <taxon>Eurotiales</taxon>
        <taxon>Aspergillaceae</taxon>
        <taxon>Aspergillus</taxon>
        <taxon>Aspergillus subgen. Circumdati</taxon>
    </lineage>
</organism>
<dbReference type="InterPro" id="IPR036757">
    <property type="entry name" value="TFR-like_dimer_dom_sf"/>
</dbReference>
<comment type="caution">
    <text evidence="6">The sequence shown here is derived from an EMBL/GenBank/DDBJ whole genome shotgun (WGS) entry which is preliminary data.</text>
</comment>
<dbReference type="Pfam" id="PF02225">
    <property type="entry name" value="PA"/>
    <property type="match status" value="1"/>
</dbReference>
<feature type="chain" id="PRO_5034334124" description="Glutamate carboxypeptidase" evidence="2">
    <location>
        <begin position="24"/>
        <end position="713"/>
    </location>
</feature>
<keyword evidence="2" id="KW-0732">Signal</keyword>
<dbReference type="GO" id="GO:0004180">
    <property type="term" value="F:carboxypeptidase activity"/>
    <property type="evidence" value="ECO:0007669"/>
    <property type="project" value="TreeGrafter"/>
</dbReference>
<dbReference type="Proteomes" id="UP000541154">
    <property type="component" value="Unassembled WGS sequence"/>
</dbReference>
<dbReference type="InterPro" id="IPR003137">
    <property type="entry name" value="PA_domain"/>
</dbReference>
<evidence type="ECO:0000259" key="3">
    <source>
        <dbReference type="Pfam" id="PF02225"/>
    </source>
</evidence>
<evidence type="ECO:0000259" key="5">
    <source>
        <dbReference type="Pfam" id="PF04389"/>
    </source>
</evidence>
<dbReference type="SUPFAM" id="SSF52025">
    <property type="entry name" value="PA domain"/>
    <property type="match status" value="1"/>
</dbReference>
<dbReference type="InterPro" id="IPR007484">
    <property type="entry name" value="Peptidase_M28"/>
</dbReference>
<gene>
    <name evidence="6" type="ORF">ETB97_010186</name>
</gene>
<dbReference type="FunFam" id="3.40.630.10:FF:000101">
    <property type="entry name" value="N-acetylated alpha-linked acidic dipeptidase like 1"/>
    <property type="match status" value="1"/>
</dbReference>
<feature type="signal peptide" evidence="2">
    <location>
        <begin position="1"/>
        <end position="23"/>
    </location>
</feature>
<dbReference type="PANTHER" id="PTHR10404:SF46">
    <property type="entry name" value="VACUOLAR PROTEIN SORTING-ASSOCIATED PROTEIN 70"/>
    <property type="match status" value="1"/>
</dbReference>
<dbReference type="Gene3D" id="1.20.930.40">
    <property type="entry name" value="Transferrin receptor-like, dimerisation domain"/>
    <property type="match status" value="1"/>
</dbReference>
<evidence type="ECO:0000259" key="4">
    <source>
        <dbReference type="Pfam" id="PF04253"/>
    </source>
</evidence>
<protein>
    <recommendedName>
        <fullName evidence="8">Glutamate carboxypeptidase</fullName>
    </recommendedName>
</protein>
<sequence length="713" mass="77953">MRKTHRITLYLTLFILGAYLGLCSELGATNSSNQTGLFLSLLQDLLLRVPSSERIREWSDYYTNGSHLAGQGRQQAEWTQALWKEFGIPQMTMTTHETTLEFPRSHRVALIDIGSTNDTLLHEATFIEDIKAKADFGEPQFLPAIFTGAGVGNMTAQYVYANFGLQQDYEDLLRANVDLEGKIALVKSTFASSFLMQRNLSAHRSSQVNAAANHGISGVIVYPDPQMDGKFTEANGYIPYPDGPARAPTLIERGSISSPNTRAAILAIPISYADAIPLLQALNNHGPLATELNERWHGGGLTHKGVYYSVGPSPTNIVLNLNNDPSITQGLLYNVIGTIPGSVFPDEVVILGNHRDSLGPGANDGNGGSSALNEVVRSFGVALAKGWKPLRTVIFASWDGGELELAGSQAWIDENFAWLNTSVVAYLNVVVAGAGTEFRAQGSPLLTRVMRDATSKIQSPSQPASSILDVWGGEISPGAGGDSQSFQGFILASSVDFAFDTGLDEAMFPYHSQFDLVDWVDRFGDPDRELHLATTKIWSIMTSLLAYSPVIPVTLNDYALFLQQSLDTIELQVPLKTMDTGKLHKAIRDLHQATLTFDSYAHSLAGKIAQQPKSTDLLQLAQDMNKQYLIFERIFAHPNPETLADRHMVLPLSSFYTKATGIPVLSQSMTAGNWPAAETYQDILVARIYDMIKLLNQAVGRLKHHETNVQLGL</sequence>
<dbReference type="Pfam" id="PF04389">
    <property type="entry name" value="Peptidase_M28"/>
    <property type="match status" value="1"/>
</dbReference>
<comment type="similarity">
    <text evidence="1">Belongs to the peptidase M28 family. M28B subfamily.</text>
</comment>
<dbReference type="PANTHER" id="PTHR10404">
    <property type="entry name" value="N-ACETYLATED-ALPHA-LINKED ACIDIC DIPEPTIDASE"/>
    <property type="match status" value="1"/>
</dbReference>
<feature type="domain" description="Peptidase M28" evidence="5">
    <location>
        <begin position="334"/>
        <end position="436"/>
    </location>
</feature>
<evidence type="ECO:0000313" key="7">
    <source>
        <dbReference type="Proteomes" id="UP000541154"/>
    </source>
</evidence>
<dbReference type="InterPro" id="IPR046450">
    <property type="entry name" value="PA_dom_sf"/>
</dbReference>
<feature type="domain" description="Transferrin receptor-like dimerisation" evidence="4">
    <location>
        <begin position="579"/>
        <end position="695"/>
    </location>
</feature>
<dbReference type="InterPro" id="IPR007365">
    <property type="entry name" value="TFR-like_dimer_dom"/>
</dbReference>
<dbReference type="SUPFAM" id="SSF53187">
    <property type="entry name" value="Zn-dependent exopeptidases"/>
    <property type="match status" value="1"/>
</dbReference>
<evidence type="ECO:0000313" key="6">
    <source>
        <dbReference type="EMBL" id="KAF5863425.1"/>
    </source>
</evidence>
<dbReference type="Pfam" id="PF04253">
    <property type="entry name" value="TFR_dimer"/>
    <property type="match status" value="1"/>
</dbReference>
<dbReference type="EMBL" id="SPNV01000052">
    <property type="protein sequence ID" value="KAF5863425.1"/>
    <property type="molecule type" value="Genomic_DNA"/>
</dbReference>
<evidence type="ECO:0008006" key="8">
    <source>
        <dbReference type="Google" id="ProtNLM"/>
    </source>
</evidence>
<keyword evidence="7" id="KW-1185">Reference proteome</keyword>
<name>A0A8H6AAC7_PETAA</name>
<evidence type="ECO:0000256" key="1">
    <source>
        <dbReference type="ARBA" id="ARBA00005634"/>
    </source>
</evidence>
<accession>A0A8H6AAC7</accession>
<evidence type="ECO:0000256" key="2">
    <source>
        <dbReference type="SAM" id="SignalP"/>
    </source>
</evidence>
<dbReference type="Gene3D" id="3.50.30.30">
    <property type="match status" value="1"/>
</dbReference>
<dbReference type="SUPFAM" id="SSF47672">
    <property type="entry name" value="Transferrin receptor-like dimerisation domain"/>
    <property type="match status" value="1"/>
</dbReference>
<dbReference type="AlphaFoldDB" id="A0A8H6AAC7"/>